<dbReference type="GO" id="GO:0003841">
    <property type="term" value="F:1-acylglycerol-3-phosphate O-acyltransferase activity"/>
    <property type="evidence" value="ECO:0007669"/>
    <property type="project" value="TreeGrafter"/>
</dbReference>
<reference evidence="7 8" key="1">
    <citation type="journal article" date="2011" name="J. Bacteriol.">
        <title>Genome sequence of Methyloversatilis universalis FAM5T, a methylotrophic representative of the order Rhodocyclales.</title>
        <authorList>
            <person name="Kittichotirat W."/>
            <person name="Good N.M."/>
            <person name="Hall R."/>
            <person name="Bringel F."/>
            <person name="Lajus A."/>
            <person name="Medigue C."/>
            <person name="Smalley N.E."/>
            <person name="Beck D."/>
            <person name="Bumgarner R."/>
            <person name="Vuilleumier S."/>
            <person name="Kalyuzhnaya M.G."/>
        </authorList>
    </citation>
    <scope>NUCLEOTIDE SEQUENCE [LARGE SCALE GENOMIC DNA]</scope>
    <source>
        <strain evidence="8">ATCC BAA-1314 / JCM 13912 / FAM5</strain>
    </source>
</reference>
<name>F5RGI3_METUF</name>
<keyword evidence="2" id="KW-0444">Lipid biosynthesis</keyword>
<evidence type="ECO:0000256" key="4">
    <source>
        <dbReference type="ARBA" id="ARBA00023098"/>
    </source>
</evidence>
<keyword evidence="4" id="KW-0443">Lipid metabolism</keyword>
<feature type="domain" description="Phospholipid/glycerol acyltransferase" evidence="6">
    <location>
        <begin position="67"/>
        <end position="179"/>
    </location>
</feature>
<comment type="caution">
    <text evidence="7">The sequence shown here is derived from an EMBL/GenBank/DDBJ whole genome shotgun (WGS) entry which is preliminary data.</text>
</comment>
<dbReference type="InterPro" id="IPR002123">
    <property type="entry name" value="Plipid/glycerol_acylTrfase"/>
</dbReference>
<sequence length="243" mass="27118">MRARLRMAWRIGRLALHLADGCTRVGLFYPLVSERTQRKMRARWSRQLLAVLGVELQARGPLPRPGQLLVSNHISWVDVFVINAISPLSFVCKDDVRSWPVIGWLVARNQTVFIRRSSRSSAAEVRDRLVGSLSCGRSVMVFPEGTTSDGRGVLPFRAALFQAAIDAGRAVKPVRLRYVDHRGEHADAAAYIDDTTFWQSVCMLARAPRTVARVELLPALPSHGMTRQDLAQLTHAQVSARTD</sequence>
<dbReference type="CDD" id="cd07989">
    <property type="entry name" value="LPLAT_AGPAT-like"/>
    <property type="match status" value="1"/>
</dbReference>
<dbReference type="STRING" id="1000565.METUNv1_03280"/>
<keyword evidence="5 7" id="KW-0012">Acyltransferase</keyword>
<keyword evidence="3 7" id="KW-0808">Transferase</keyword>
<evidence type="ECO:0000259" key="6">
    <source>
        <dbReference type="SMART" id="SM00563"/>
    </source>
</evidence>
<accession>F5RGI3</accession>
<evidence type="ECO:0000256" key="1">
    <source>
        <dbReference type="ARBA" id="ARBA00005189"/>
    </source>
</evidence>
<dbReference type="AlphaFoldDB" id="F5RGI3"/>
<comment type="pathway">
    <text evidence="1">Lipid metabolism.</text>
</comment>
<dbReference type="SUPFAM" id="SSF69593">
    <property type="entry name" value="Glycerol-3-phosphate (1)-acyltransferase"/>
    <property type="match status" value="1"/>
</dbReference>
<dbReference type="GO" id="GO:0006654">
    <property type="term" value="P:phosphatidic acid biosynthetic process"/>
    <property type="evidence" value="ECO:0007669"/>
    <property type="project" value="TreeGrafter"/>
</dbReference>
<evidence type="ECO:0000313" key="8">
    <source>
        <dbReference type="Proteomes" id="UP000005019"/>
    </source>
</evidence>
<organism evidence="7 8">
    <name type="scientific">Methyloversatilis universalis (strain ATCC BAA-1314 / DSM 25237 / JCM 13912 / CCUG 52030 / FAM5)</name>
    <dbReference type="NCBI Taxonomy" id="1000565"/>
    <lineage>
        <taxon>Bacteria</taxon>
        <taxon>Pseudomonadati</taxon>
        <taxon>Pseudomonadota</taxon>
        <taxon>Betaproteobacteria</taxon>
        <taxon>Nitrosomonadales</taxon>
        <taxon>Sterolibacteriaceae</taxon>
        <taxon>Methyloversatilis</taxon>
    </lineage>
</organism>
<dbReference type="EMBL" id="AFHG01000057">
    <property type="protein sequence ID" value="EGK70375.1"/>
    <property type="molecule type" value="Genomic_DNA"/>
</dbReference>
<dbReference type="PANTHER" id="PTHR10434">
    <property type="entry name" value="1-ACYL-SN-GLYCEROL-3-PHOSPHATE ACYLTRANSFERASE"/>
    <property type="match status" value="1"/>
</dbReference>
<evidence type="ECO:0000256" key="3">
    <source>
        <dbReference type="ARBA" id="ARBA00022679"/>
    </source>
</evidence>
<dbReference type="eggNOG" id="COG0204">
    <property type="taxonomic scope" value="Bacteria"/>
</dbReference>
<evidence type="ECO:0000256" key="2">
    <source>
        <dbReference type="ARBA" id="ARBA00022516"/>
    </source>
</evidence>
<keyword evidence="8" id="KW-1185">Reference proteome</keyword>
<dbReference type="Proteomes" id="UP000005019">
    <property type="component" value="Unassembled WGS sequence"/>
</dbReference>
<evidence type="ECO:0000313" key="7">
    <source>
        <dbReference type="EMBL" id="EGK70375.1"/>
    </source>
</evidence>
<dbReference type="Pfam" id="PF01553">
    <property type="entry name" value="Acyltransferase"/>
    <property type="match status" value="1"/>
</dbReference>
<dbReference type="SMART" id="SM00563">
    <property type="entry name" value="PlsC"/>
    <property type="match status" value="1"/>
</dbReference>
<dbReference type="PANTHER" id="PTHR10434:SF64">
    <property type="entry name" value="1-ACYL-SN-GLYCEROL-3-PHOSPHATE ACYLTRANSFERASE-RELATED"/>
    <property type="match status" value="1"/>
</dbReference>
<proteinExistence type="predicted"/>
<evidence type="ECO:0000256" key="5">
    <source>
        <dbReference type="ARBA" id="ARBA00023315"/>
    </source>
</evidence>
<gene>
    <name evidence="7" type="ORF">METUNv1_03280</name>
</gene>
<protein>
    <submittedName>
        <fullName evidence="7">1-acyl-sn-glycerol-3-phosphate acyltransferase</fullName>
    </submittedName>
</protein>